<dbReference type="AlphaFoldDB" id="A0A7U9DTR9"/>
<proteinExistence type="predicted"/>
<evidence type="ECO:0000313" key="3">
    <source>
        <dbReference type="Proteomes" id="UP000014062"/>
    </source>
</evidence>
<sequence>MGGRALERPIVGFSPVAADRGTGRGPGVTQVTGKFFGSGK</sequence>
<evidence type="ECO:0000313" key="2">
    <source>
        <dbReference type="EMBL" id="EOY48275.1"/>
    </source>
</evidence>
<dbReference type="EMBL" id="CM001889">
    <property type="protein sequence ID" value="EOY48275.1"/>
    <property type="molecule type" value="Genomic_DNA"/>
</dbReference>
<accession>A0A7U9DTR9</accession>
<feature type="region of interest" description="Disordered" evidence="1">
    <location>
        <begin position="17"/>
        <end position="40"/>
    </location>
</feature>
<dbReference type="Proteomes" id="UP000014062">
    <property type="component" value="Chromosome"/>
</dbReference>
<reference evidence="3" key="1">
    <citation type="journal article" date="2013" name="Genome Biol. Evol.">
        <title>The genome sequence of Streptomyces lividans 66 reveals a novel tRNA-dependent peptide biosynthetic system within a metal-related genomic island.</title>
        <authorList>
            <person name="Cruz-Morales P."/>
            <person name="Vijgenboom E."/>
            <person name="Iruegas-Bocardo F."/>
            <person name="Girard G."/>
            <person name="Yanez-Guerra L.A."/>
            <person name="Ramos-Aboites H.E."/>
            <person name="Pernodet J.L."/>
            <person name="Anne J."/>
            <person name="van Wezel G.P."/>
            <person name="Barona-Gomez F."/>
        </authorList>
    </citation>
    <scope>NUCLEOTIDE SEQUENCE [LARGE SCALE GENOMIC DNA]</scope>
    <source>
        <strain evidence="3">1326</strain>
    </source>
</reference>
<protein>
    <submittedName>
        <fullName evidence="2">Uncharacterized protein</fullName>
    </submittedName>
</protein>
<gene>
    <name evidence="2" type="ORF">SLI_3562</name>
</gene>
<evidence type="ECO:0000256" key="1">
    <source>
        <dbReference type="SAM" id="MobiDB-lite"/>
    </source>
</evidence>
<organism evidence="2 3">
    <name type="scientific">Streptomyces lividans 1326</name>
    <dbReference type="NCBI Taxonomy" id="1200984"/>
    <lineage>
        <taxon>Bacteria</taxon>
        <taxon>Bacillati</taxon>
        <taxon>Actinomycetota</taxon>
        <taxon>Actinomycetes</taxon>
        <taxon>Kitasatosporales</taxon>
        <taxon>Streptomycetaceae</taxon>
        <taxon>Streptomyces</taxon>
    </lineage>
</organism>
<name>A0A7U9DTR9_STRLI</name>